<dbReference type="InParanoid" id="D5GGE2"/>
<sequence length="58" mass="6874">MELDKLKAATALNLLKEEYARRMNGKLCLRQKELLWVYANGRMETYKQTSYNNTMISE</sequence>
<dbReference type="Proteomes" id="UP000006911">
    <property type="component" value="Unassembled WGS sequence"/>
</dbReference>
<dbReference type="HOGENOM" id="CLU_2980783_0_0_1"/>
<dbReference type="RefSeq" id="XP_002839394.1">
    <property type="nucleotide sequence ID" value="XM_002839348.1"/>
</dbReference>
<proteinExistence type="predicted"/>
<gene>
    <name evidence="1" type="ORF">GSTUM_00007336001</name>
</gene>
<evidence type="ECO:0000313" key="2">
    <source>
        <dbReference type="Proteomes" id="UP000006911"/>
    </source>
</evidence>
<organism evidence="1 2">
    <name type="scientific">Tuber melanosporum (strain Mel28)</name>
    <name type="common">Perigord black truffle</name>
    <dbReference type="NCBI Taxonomy" id="656061"/>
    <lineage>
        <taxon>Eukaryota</taxon>
        <taxon>Fungi</taxon>
        <taxon>Dikarya</taxon>
        <taxon>Ascomycota</taxon>
        <taxon>Pezizomycotina</taxon>
        <taxon>Pezizomycetes</taxon>
        <taxon>Pezizales</taxon>
        <taxon>Tuberaceae</taxon>
        <taxon>Tuber</taxon>
    </lineage>
</organism>
<keyword evidence="2" id="KW-1185">Reference proteome</keyword>
<dbReference type="AlphaFoldDB" id="D5GGE2"/>
<protein>
    <submittedName>
        <fullName evidence="1">(Perigord truffle) hypothetical protein</fullName>
    </submittedName>
</protein>
<evidence type="ECO:0000313" key="1">
    <source>
        <dbReference type="EMBL" id="CAZ83585.1"/>
    </source>
</evidence>
<accession>D5GGE2</accession>
<dbReference type="EMBL" id="FN430264">
    <property type="protein sequence ID" value="CAZ83585.1"/>
    <property type="molecule type" value="Genomic_DNA"/>
</dbReference>
<reference evidence="1 2" key="1">
    <citation type="journal article" date="2010" name="Nature">
        <title>Perigord black truffle genome uncovers evolutionary origins and mechanisms of symbiosis.</title>
        <authorList>
            <person name="Martin F."/>
            <person name="Kohler A."/>
            <person name="Murat C."/>
            <person name="Balestrini R."/>
            <person name="Coutinho P.M."/>
            <person name="Jaillon O."/>
            <person name="Montanini B."/>
            <person name="Morin E."/>
            <person name="Noel B."/>
            <person name="Percudani R."/>
            <person name="Porcel B."/>
            <person name="Rubini A."/>
            <person name="Amicucci A."/>
            <person name="Amselem J."/>
            <person name="Anthouard V."/>
            <person name="Arcioni S."/>
            <person name="Artiguenave F."/>
            <person name="Aury J.M."/>
            <person name="Ballario P."/>
            <person name="Bolchi A."/>
            <person name="Brenna A."/>
            <person name="Brun A."/>
            <person name="Buee M."/>
            <person name="Cantarel B."/>
            <person name="Chevalier G."/>
            <person name="Couloux A."/>
            <person name="Da Silva C."/>
            <person name="Denoeud F."/>
            <person name="Duplessis S."/>
            <person name="Ghignone S."/>
            <person name="Hilselberger B."/>
            <person name="Iotti M."/>
            <person name="Marcais B."/>
            <person name="Mello A."/>
            <person name="Miranda M."/>
            <person name="Pacioni G."/>
            <person name="Quesneville H."/>
            <person name="Riccioni C."/>
            <person name="Ruotolo R."/>
            <person name="Splivallo R."/>
            <person name="Stocchi V."/>
            <person name="Tisserant E."/>
            <person name="Viscomi A.R."/>
            <person name="Zambonelli A."/>
            <person name="Zampieri E."/>
            <person name="Henrissat B."/>
            <person name="Lebrun M.H."/>
            <person name="Paolocci F."/>
            <person name="Bonfante P."/>
            <person name="Ottonello S."/>
            <person name="Wincker P."/>
        </authorList>
    </citation>
    <scope>NUCLEOTIDE SEQUENCE [LARGE SCALE GENOMIC DNA]</scope>
    <source>
        <strain evidence="1 2">Mel28</strain>
    </source>
</reference>
<name>D5GGE2_TUBMM</name>
<dbReference type="GeneID" id="9183183"/>
<dbReference type="KEGG" id="tml:GSTUM_00007336001"/>